<dbReference type="EnsemblPlants" id="KEH38572">
    <property type="protein sequence ID" value="KEH38572"/>
    <property type="gene ID" value="MTR_2g073570"/>
</dbReference>
<dbReference type="AlphaFoldDB" id="A0A072V9S6"/>
<evidence type="ECO:0000313" key="3">
    <source>
        <dbReference type="Proteomes" id="UP000002051"/>
    </source>
</evidence>
<keyword evidence="3" id="KW-1185">Reference proteome</keyword>
<proteinExistence type="predicted"/>
<dbReference type="HOGENOM" id="CLU_1838080_0_0_1"/>
<evidence type="ECO:0000313" key="2">
    <source>
        <dbReference type="EnsemblPlants" id="KEH38572"/>
    </source>
</evidence>
<reference evidence="2" key="3">
    <citation type="submission" date="2015-04" db="UniProtKB">
        <authorList>
            <consortium name="EnsemblPlants"/>
        </authorList>
    </citation>
    <scope>IDENTIFICATION</scope>
    <source>
        <strain evidence="2">cv. Jemalong A17</strain>
    </source>
</reference>
<name>A0A072V9S6_MEDTR</name>
<accession>A0A072V9S6</accession>
<sequence length="142" mass="16393">MDPNNNHFNTKNYSNYPFNYENPNNYPHPNQFFNQRPQNLHNFGFTPNFNQSSYVPNIHPYYGSMMRYPSQIPPFNGYMPMEKENFPIIGASQFPEFSTHITPGGMTVANEVTPNPEDSTPKSNKIKEPAWNTEQNLVLISA</sequence>
<protein>
    <submittedName>
        <fullName evidence="1 2">Uncharacterized protein</fullName>
    </submittedName>
</protein>
<dbReference type="EMBL" id="CM001218">
    <property type="protein sequence ID" value="KEH38572.1"/>
    <property type="molecule type" value="Genomic_DNA"/>
</dbReference>
<gene>
    <name evidence="1" type="ordered locus">MTR_2g073570</name>
</gene>
<reference evidence="1 3" key="2">
    <citation type="journal article" date="2014" name="BMC Genomics">
        <title>An improved genome release (version Mt4.0) for the model legume Medicago truncatula.</title>
        <authorList>
            <person name="Tang H."/>
            <person name="Krishnakumar V."/>
            <person name="Bidwell S."/>
            <person name="Rosen B."/>
            <person name="Chan A."/>
            <person name="Zhou S."/>
            <person name="Gentzbittel L."/>
            <person name="Childs K.L."/>
            <person name="Yandell M."/>
            <person name="Gundlach H."/>
            <person name="Mayer K.F."/>
            <person name="Schwartz D.C."/>
            <person name="Town C.D."/>
        </authorList>
    </citation>
    <scope>GENOME REANNOTATION</scope>
    <source>
        <strain evidence="1">A17</strain>
        <strain evidence="2 3">cv. Jemalong A17</strain>
    </source>
</reference>
<reference evidence="1 3" key="1">
    <citation type="journal article" date="2011" name="Nature">
        <title>The Medicago genome provides insight into the evolution of rhizobial symbioses.</title>
        <authorList>
            <person name="Young N.D."/>
            <person name="Debelle F."/>
            <person name="Oldroyd G.E."/>
            <person name="Geurts R."/>
            <person name="Cannon S.B."/>
            <person name="Udvardi M.K."/>
            <person name="Benedito V.A."/>
            <person name="Mayer K.F."/>
            <person name="Gouzy J."/>
            <person name="Schoof H."/>
            <person name="Van de Peer Y."/>
            <person name="Proost S."/>
            <person name="Cook D.R."/>
            <person name="Meyers B.C."/>
            <person name="Spannagl M."/>
            <person name="Cheung F."/>
            <person name="De Mita S."/>
            <person name="Krishnakumar V."/>
            <person name="Gundlach H."/>
            <person name="Zhou S."/>
            <person name="Mudge J."/>
            <person name="Bharti A.K."/>
            <person name="Murray J.D."/>
            <person name="Naoumkina M.A."/>
            <person name="Rosen B."/>
            <person name="Silverstein K.A."/>
            <person name="Tang H."/>
            <person name="Rombauts S."/>
            <person name="Zhao P.X."/>
            <person name="Zhou P."/>
            <person name="Barbe V."/>
            <person name="Bardou P."/>
            <person name="Bechner M."/>
            <person name="Bellec A."/>
            <person name="Berger A."/>
            <person name="Berges H."/>
            <person name="Bidwell S."/>
            <person name="Bisseling T."/>
            <person name="Choisne N."/>
            <person name="Couloux A."/>
            <person name="Denny R."/>
            <person name="Deshpande S."/>
            <person name="Dai X."/>
            <person name="Doyle J.J."/>
            <person name="Dudez A.M."/>
            <person name="Farmer A.D."/>
            <person name="Fouteau S."/>
            <person name="Franken C."/>
            <person name="Gibelin C."/>
            <person name="Gish J."/>
            <person name="Goldstein S."/>
            <person name="Gonzalez A.J."/>
            <person name="Green P.J."/>
            <person name="Hallab A."/>
            <person name="Hartog M."/>
            <person name="Hua A."/>
            <person name="Humphray S.J."/>
            <person name="Jeong D.H."/>
            <person name="Jing Y."/>
            <person name="Jocker A."/>
            <person name="Kenton S.M."/>
            <person name="Kim D.J."/>
            <person name="Klee K."/>
            <person name="Lai H."/>
            <person name="Lang C."/>
            <person name="Lin S."/>
            <person name="Macmil S.L."/>
            <person name="Magdelenat G."/>
            <person name="Matthews L."/>
            <person name="McCorrison J."/>
            <person name="Monaghan E.L."/>
            <person name="Mun J.H."/>
            <person name="Najar F.Z."/>
            <person name="Nicholson C."/>
            <person name="Noirot C."/>
            <person name="O'Bleness M."/>
            <person name="Paule C.R."/>
            <person name="Poulain J."/>
            <person name="Prion F."/>
            <person name="Qin B."/>
            <person name="Qu C."/>
            <person name="Retzel E.F."/>
            <person name="Riddle C."/>
            <person name="Sallet E."/>
            <person name="Samain S."/>
            <person name="Samson N."/>
            <person name="Sanders I."/>
            <person name="Saurat O."/>
            <person name="Scarpelli C."/>
            <person name="Schiex T."/>
            <person name="Segurens B."/>
            <person name="Severin A.J."/>
            <person name="Sherrier D.J."/>
            <person name="Shi R."/>
            <person name="Sims S."/>
            <person name="Singer S.R."/>
            <person name="Sinharoy S."/>
            <person name="Sterck L."/>
            <person name="Viollet A."/>
            <person name="Wang B.B."/>
            <person name="Wang K."/>
            <person name="Wang M."/>
            <person name="Wang X."/>
            <person name="Warfsmann J."/>
            <person name="Weissenbach J."/>
            <person name="White D.D."/>
            <person name="White J.D."/>
            <person name="Wiley G.B."/>
            <person name="Wincker P."/>
            <person name="Xing Y."/>
            <person name="Yang L."/>
            <person name="Yao Z."/>
            <person name="Ying F."/>
            <person name="Zhai J."/>
            <person name="Zhou L."/>
            <person name="Zuber A."/>
            <person name="Denarie J."/>
            <person name="Dixon R.A."/>
            <person name="May G.D."/>
            <person name="Schwartz D.C."/>
            <person name="Rogers J."/>
            <person name="Quetier F."/>
            <person name="Town C.D."/>
            <person name="Roe B.A."/>
        </authorList>
    </citation>
    <scope>NUCLEOTIDE SEQUENCE [LARGE SCALE GENOMIC DNA]</scope>
    <source>
        <strain evidence="1">A17</strain>
        <strain evidence="2 3">cv. Jemalong A17</strain>
    </source>
</reference>
<evidence type="ECO:0000313" key="1">
    <source>
        <dbReference type="EMBL" id="KEH38572.1"/>
    </source>
</evidence>
<dbReference type="Proteomes" id="UP000002051">
    <property type="component" value="Chromosome 2"/>
</dbReference>
<organism evidence="1 3">
    <name type="scientific">Medicago truncatula</name>
    <name type="common">Barrel medic</name>
    <name type="synonym">Medicago tribuloides</name>
    <dbReference type="NCBI Taxonomy" id="3880"/>
    <lineage>
        <taxon>Eukaryota</taxon>
        <taxon>Viridiplantae</taxon>
        <taxon>Streptophyta</taxon>
        <taxon>Embryophyta</taxon>
        <taxon>Tracheophyta</taxon>
        <taxon>Spermatophyta</taxon>
        <taxon>Magnoliopsida</taxon>
        <taxon>eudicotyledons</taxon>
        <taxon>Gunneridae</taxon>
        <taxon>Pentapetalae</taxon>
        <taxon>rosids</taxon>
        <taxon>fabids</taxon>
        <taxon>Fabales</taxon>
        <taxon>Fabaceae</taxon>
        <taxon>Papilionoideae</taxon>
        <taxon>50 kb inversion clade</taxon>
        <taxon>NPAAA clade</taxon>
        <taxon>Hologalegina</taxon>
        <taxon>IRL clade</taxon>
        <taxon>Trifolieae</taxon>
        <taxon>Medicago</taxon>
    </lineage>
</organism>